<dbReference type="Pfam" id="PF00912">
    <property type="entry name" value="Transgly"/>
    <property type="match status" value="1"/>
</dbReference>
<dbReference type="Gene3D" id="3.40.710.10">
    <property type="entry name" value="DD-peptidase/beta-lactamase superfamily"/>
    <property type="match status" value="1"/>
</dbReference>
<evidence type="ECO:0000259" key="16">
    <source>
        <dbReference type="Pfam" id="PF00905"/>
    </source>
</evidence>
<dbReference type="InterPro" id="IPR023346">
    <property type="entry name" value="Lysozyme-like_dom_sf"/>
</dbReference>
<accession>A0A8A7KD45</accession>
<evidence type="ECO:0000256" key="11">
    <source>
        <dbReference type="ARBA" id="ARBA00023251"/>
    </source>
</evidence>
<dbReference type="GO" id="GO:0005886">
    <property type="term" value="C:plasma membrane"/>
    <property type="evidence" value="ECO:0007669"/>
    <property type="project" value="UniProtKB-SubCell"/>
</dbReference>
<evidence type="ECO:0000259" key="18">
    <source>
        <dbReference type="Pfam" id="PF06832"/>
    </source>
</evidence>
<dbReference type="GO" id="GO:0008658">
    <property type="term" value="F:penicillin binding"/>
    <property type="evidence" value="ECO:0007669"/>
    <property type="project" value="InterPro"/>
</dbReference>
<dbReference type="SUPFAM" id="SSF56601">
    <property type="entry name" value="beta-lactamase/transpeptidase-like"/>
    <property type="match status" value="1"/>
</dbReference>
<dbReference type="NCBIfam" id="TIGR02073">
    <property type="entry name" value="PBP_1c"/>
    <property type="match status" value="1"/>
</dbReference>
<dbReference type="GO" id="GO:0006508">
    <property type="term" value="P:proteolysis"/>
    <property type="evidence" value="ECO:0007669"/>
    <property type="project" value="UniProtKB-KW"/>
</dbReference>
<protein>
    <recommendedName>
        <fullName evidence="4">Penicillin-binding protein 1A</fullName>
        <ecNumber evidence="14">2.4.99.28</ecNumber>
        <ecNumber evidence="3">3.4.16.4</ecNumber>
    </recommendedName>
</protein>
<evidence type="ECO:0000256" key="5">
    <source>
        <dbReference type="ARBA" id="ARBA00022645"/>
    </source>
</evidence>
<dbReference type="GO" id="GO:0009002">
    <property type="term" value="F:serine-type D-Ala-D-Ala carboxypeptidase activity"/>
    <property type="evidence" value="ECO:0007669"/>
    <property type="project" value="UniProtKB-EC"/>
</dbReference>
<keyword evidence="7" id="KW-0328">Glycosyltransferase</keyword>
<evidence type="ECO:0000256" key="6">
    <source>
        <dbReference type="ARBA" id="ARBA00022670"/>
    </source>
</evidence>
<dbReference type="EC" id="2.4.99.28" evidence="14"/>
<evidence type="ECO:0000256" key="1">
    <source>
        <dbReference type="ARBA" id="ARBA00002624"/>
    </source>
</evidence>
<dbReference type="GO" id="GO:0008955">
    <property type="term" value="F:peptidoglycan glycosyltransferase activity"/>
    <property type="evidence" value="ECO:0007669"/>
    <property type="project" value="UniProtKB-EC"/>
</dbReference>
<comment type="catalytic activity">
    <reaction evidence="13">
        <text>Preferential cleavage: (Ac)2-L-Lys-D-Ala-|-D-Ala. Also transpeptidation of peptidyl-alanyl moieties that are N-acyl substituents of D-alanine.</text>
        <dbReference type="EC" id="3.4.16.4"/>
    </reaction>
</comment>
<keyword evidence="12" id="KW-0511">Multifunctional enzyme</keyword>
<sequence>MNKIKLKRSILISLILIILISGGVWQLSRLPVPLFPDDYSTVVVDESGEYLRIFLNSKDQWIFPPVEEGIPKKLKVSVINFEDKRFFNHIGIDFLAVARAVVQDLKAWSKVSGASTITMQVARLTRAKERTISNKLIEIIQALKIENTYSKEEILRLYLTHAPYGGNIIGYKAASLRYFGKEPDQLTWGQASLLAVLPNSPGLITPTRGRERLKQKRDGLLDKLKARGIIDDMTCRLAKAEEIPNREVPFNLAAPHLTRSLKNKLNQDLIKTTINKKMQIQVNYLVKNYMEKMKQKGVNNSAVLIADTRTGQVKTYIGSNDYFDQQHSGKIDGVQIKRSSGSILKPFLYALAMDEGLIIPESKIEDIPVSYGAYSPYNANHRFKGVVTAREALINSLNAPAVSLLDDYGVTEFYNFLTEAGVSTLFRDAKGYGLPLILGGAEVKMWDMVALYRGLGNYGRFSGLHVLAKGKNGELKQLISKGSAYLTLNIIDDLKRPGLEYFWRDYSSKWRIAWKTGTSYGNRDAWAVGVSPEWTIAVWIGNFDGQENEEISGLNAAAPLFFSVFNALPKNYYQDFFAEPEGDLKKIKVSTKTGYRIRDKIINEGLGNLTDALVSKSAQPLIYSPYEKLIYTNRAGTYEVCSLCWDRDDLAKSLKLVYPPQVVAYLKERGNEVYTTLPHKQDCPSVSNGNPIEFIYPQQDSIISIPRGADGKYQKVNFKVAHTGKNSKLFWYLDQEYLGSTTGKHQKLLLPEHGKHTLHVVDNEGHHQEISFYIKINN</sequence>
<evidence type="ECO:0000256" key="12">
    <source>
        <dbReference type="ARBA" id="ARBA00023268"/>
    </source>
</evidence>
<dbReference type="InterPro" id="IPR012338">
    <property type="entry name" value="Beta-lactam/transpept-like"/>
</dbReference>
<name>A0A8A7KD45_9FIRM</name>
<keyword evidence="5" id="KW-0121">Carboxypeptidase</keyword>
<evidence type="ECO:0000256" key="3">
    <source>
        <dbReference type="ARBA" id="ARBA00012448"/>
    </source>
</evidence>
<evidence type="ECO:0000256" key="9">
    <source>
        <dbReference type="ARBA" id="ARBA00022801"/>
    </source>
</evidence>
<dbReference type="GO" id="GO:0009252">
    <property type="term" value="P:peptidoglycan biosynthetic process"/>
    <property type="evidence" value="ECO:0007669"/>
    <property type="project" value="UniProtKB-UniPathway"/>
</dbReference>
<gene>
    <name evidence="19" type="primary">pbpC</name>
    <name evidence="19" type="ORF">GM661_08550</name>
</gene>
<dbReference type="GO" id="GO:0046677">
    <property type="term" value="P:response to antibiotic"/>
    <property type="evidence" value="ECO:0007669"/>
    <property type="project" value="UniProtKB-KW"/>
</dbReference>
<dbReference type="InterPro" id="IPR036950">
    <property type="entry name" value="PBP_transglycosylase"/>
</dbReference>
<dbReference type="Pfam" id="PF00905">
    <property type="entry name" value="Transpeptidase"/>
    <property type="match status" value="1"/>
</dbReference>
<evidence type="ECO:0000313" key="19">
    <source>
        <dbReference type="EMBL" id="QTL98025.1"/>
    </source>
</evidence>
<dbReference type="UniPathway" id="UPA00219"/>
<evidence type="ECO:0000313" key="20">
    <source>
        <dbReference type="Proteomes" id="UP000665020"/>
    </source>
</evidence>
<dbReference type="Proteomes" id="UP000665020">
    <property type="component" value="Chromosome"/>
</dbReference>
<dbReference type="RefSeq" id="WP_230869617.1">
    <property type="nucleotide sequence ID" value="NZ_CP046640.1"/>
</dbReference>
<dbReference type="EC" id="3.4.16.4" evidence="3"/>
<proteinExistence type="predicted"/>
<evidence type="ECO:0000259" key="17">
    <source>
        <dbReference type="Pfam" id="PF00912"/>
    </source>
</evidence>
<evidence type="ECO:0000256" key="2">
    <source>
        <dbReference type="ARBA" id="ARBA00004401"/>
    </source>
</evidence>
<keyword evidence="8" id="KW-0808">Transferase</keyword>
<feature type="domain" description="Glycosyl transferase family 51" evidence="17">
    <location>
        <begin position="68"/>
        <end position="224"/>
    </location>
</feature>
<dbReference type="InterPro" id="IPR011815">
    <property type="entry name" value="PBP_1c"/>
</dbReference>
<organism evidence="19 20">
    <name type="scientific">Iocasia fonsfrigidae</name>
    <dbReference type="NCBI Taxonomy" id="2682810"/>
    <lineage>
        <taxon>Bacteria</taxon>
        <taxon>Bacillati</taxon>
        <taxon>Bacillota</taxon>
        <taxon>Clostridia</taxon>
        <taxon>Halanaerobiales</taxon>
        <taxon>Halanaerobiaceae</taxon>
        <taxon>Iocasia</taxon>
    </lineage>
</organism>
<dbReference type="PANTHER" id="PTHR32282">
    <property type="entry name" value="BINDING PROTEIN TRANSPEPTIDASE, PUTATIVE-RELATED"/>
    <property type="match status" value="1"/>
</dbReference>
<reference evidence="19" key="1">
    <citation type="submission" date="2019-12" db="EMBL/GenBank/DDBJ databases">
        <authorList>
            <person name="zhang j."/>
            <person name="sun C.M."/>
        </authorList>
    </citation>
    <scope>NUCLEOTIDE SEQUENCE</scope>
    <source>
        <strain evidence="19">NS-1</strain>
    </source>
</reference>
<dbReference type="InterPro" id="IPR009647">
    <property type="entry name" value="PBP_C"/>
</dbReference>
<evidence type="ECO:0000256" key="7">
    <source>
        <dbReference type="ARBA" id="ARBA00022676"/>
    </source>
</evidence>
<dbReference type="PANTHER" id="PTHR32282:SF15">
    <property type="entry name" value="PENICILLIN-BINDING PROTEIN 1C"/>
    <property type="match status" value="1"/>
</dbReference>
<comment type="catalytic activity">
    <reaction evidence="15">
        <text>[GlcNAc-(1-&gt;4)-Mur2Ac(oyl-L-Ala-gamma-D-Glu-L-Lys-D-Ala-D-Ala)](n)-di-trans,octa-cis-undecaprenyl diphosphate + beta-D-GlcNAc-(1-&gt;4)-Mur2Ac(oyl-L-Ala-gamma-D-Glu-L-Lys-D-Ala-D-Ala)-di-trans,octa-cis-undecaprenyl diphosphate = [GlcNAc-(1-&gt;4)-Mur2Ac(oyl-L-Ala-gamma-D-Glu-L-Lys-D-Ala-D-Ala)](n+1)-di-trans,octa-cis-undecaprenyl diphosphate + di-trans,octa-cis-undecaprenyl diphosphate + H(+)</text>
        <dbReference type="Rhea" id="RHEA:23708"/>
        <dbReference type="Rhea" id="RHEA-COMP:9602"/>
        <dbReference type="Rhea" id="RHEA-COMP:9603"/>
        <dbReference type="ChEBI" id="CHEBI:15378"/>
        <dbReference type="ChEBI" id="CHEBI:58405"/>
        <dbReference type="ChEBI" id="CHEBI:60033"/>
        <dbReference type="ChEBI" id="CHEBI:78435"/>
        <dbReference type="EC" id="2.4.99.28"/>
    </reaction>
</comment>
<evidence type="ECO:0000256" key="13">
    <source>
        <dbReference type="ARBA" id="ARBA00034000"/>
    </source>
</evidence>
<dbReference type="InterPro" id="IPR001460">
    <property type="entry name" value="PCN-bd_Tpept"/>
</dbReference>
<dbReference type="EMBL" id="CP046640">
    <property type="protein sequence ID" value="QTL98025.1"/>
    <property type="molecule type" value="Genomic_DNA"/>
</dbReference>
<dbReference type="InterPro" id="IPR001264">
    <property type="entry name" value="Glyco_trans_51"/>
</dbReference>
<dbReference type="Pfam" id="PF06832">
    <property type="entry name" value="BiPBP_C"/>
    <property type="match status" value="1"/>
</dbReference>
<evidence type="ECO:0000256" key="8">
    <source>
        <dbReference type="ARBA" id="ARBA00022679"/>
    </source>
</evidence>
<comment type="subcellular location">
    <subcellularLocation>
        <location evidence="2">Cell membrane</location>
        <topology evidence="2">Single-pass type II membrane protein</topology>
    </subcellularLocation>
</comment>
<keyword evidence="9" id="KW-0378">Hydrolase</keyword>
<keyword evidence="11" id="KW-0046">Antibiotic resistance</keyword>
<feature type="domain" description="Penicillin-binding protein transpeptidase" evidence="16">
    <location>
        <begin position="302"/>
        <end position="542"/>
    </location>
</feature>
<dbReference type="GO" id="GO:0030288">
    <property type="term" value="C:outer membrane-bounded periplasmic space"/>
    <property type="evidence" value="ECO:0007669"/>
    <property type="project" value="TreeGrafter"/>
</dbReference>
<evidence type="ECO:0000256" key="14">
    <source>
        <dbReference type="ARBA" id="ARBA00044770"/>
    </source>
</evidence>
<dbReference type="Gene3D" id="1.10.3810.10">
    <property type="entry name" value="Biosynthetic peptidoglycan transglycosylase-like"/>
    <property type="match status" value="1"/>
</dbReference>
<evidence type="ECO:0000256" key="15">
    <source>
        <dbReference type="ARBA" id="ARBA00049902"/>
    </source>
</evidence>
<keyword evidence="10" id="KW-0735">Signal-anchor</keyword>
<evidence type="ECO:0000256" key="10">
    <source>
        <dbReference type="ARBA" id="ARBA00022968"/>
    </source>
</evidence>
<keyword evidence="20" id="KW-1185">Reference proteome</keyword>
<evidence type="ECO:0000256" key="4">
    <source>
        <dbReference type="ARBA" id="ARBA00018638"/>
    </source>
</evidence>
<comment type="function">
    <text evidence="1">Cell wall formation. Synthesis of cross-linked peptidoglycan from the lipid intermediates. The enzyme has a penicillin-insensitive transglycosylase N-terminal domain (formation of linear glycan strands) and a penicillin-sensitive transpeptidase C-terminal domain (cross-linking of the peptide subunits).</text>
</comment>
<feature type="domain" description="Penicillin-binding C-terminal" evidence="18">
    <location>
        <begin position="686"/>
        <end position="772"/>
    </location>
</feature>
<dbReference type="InterPro" id="IPR050396">
    <property type="entry name" value="Glycosyltr_51/Transpeptidase"/>
</dbReference>
<dbReference type="SUPFAM" id="SSF53955">
    <property type="entry name" value="Lysozyme-like"/>
    <property type="match status" value="1"/>
</dbReference>
<keyword evidence="10" id="KW-0812">Transmembrane</keyword>
<dbReference type="AlphaFoldDB" id="A0A8A7KD45"/>
<keyword evidence="6" id="KW-0645">Protease</keyword>
<dbReference type="KEGG" id="ifn:GM661_08550"/>